<sequence>MPSPPASPSRGASPASAILAAAMSASPVALEATPLGQNSVQGFDDAPHIGWGVPPERLIPMSPRSDLSFETFLMETLTAAYAYNQRVLQAYESTHPHPDDSDAMPTVRERWHREFGTNPDRVSSDYQNATVGGTDVFGHIIYPLVYPAQCFRRDDTEIQDELENRIQKRGTQLWIRKLHVKHAMEKRITLD</sequence>
<evidence type="ECO:0000313" key="1">
    <source>
        <dbReference type="EMBL" id="KAJ7683330.1"/>
    </source>
</evidence>
<proteinExistence type="predicted"/>
<comment type="caution">
    <text evidence="1">The sequence shown here is derived from an EMBL/GenBank/DDBJ whole genome shotgun (WGS) entry which is preliminary data.</text>
</comment>
<evidence type="ECO:0000313" key="2">
    <source>
        <dbReference type="Proteomes" id="UP001221757"/>
    </source>
</evidence>
<keyword evidence="2" id="KW-1185">Reference proteome</keyword>
<dbReference type="EMBL" id="JARKIE010000109">
    <property type="protein sequence ID" value="KAJ7683330.1"/>
    <property type="molecule type" value="Genomic_DNA"/>
</dbReference>
<dbReference type="Proteomes" id="UP001221757">
    <property type="component" value="Unassembled WGS sequence"/>
</dbReference>
<protein>
    <submittedName>
        <fullName evidence="1">Uncharacterized protein</fullName>
    </submittedName>
</protein>
<organism evidence="1 2">
    <name type="scientific">Mycena rosella</name>
    <name type="common">Pink bonnet</name>
    <name type="synonym">Agaricus rosellus</name>
    <dbReference type="NCBI Taxonomy" id="1033263"/>
    <lineage>
        <taxon>Eukaryota</taxon>
        <taxon>Fungi</taxon>
        <taxon>Dikarya</taxon>
        <taxon>Basidiomycota</taxon>
        <taxon>Agaricomycotina</taxon>
        <taxon>Agaricomycetes</taxon>
        <taxon>Agaricomycetidae</taxon>
        <taxon>Agaricales</taxon>
        <taxon>Marasmiineae</taxon>
        <taxon>Mycenaceae</taxon>
        <taxon>Mycena</taxon>
    </lineage>
</organism>
<name>A0AAD7DB42_MYCRO</name>
<reference evidence="1" key="1">
    <citation type="submission" date="2023-03" db="EMBL/GenBank/DDBJ databases">
        <title>Massive genome expansion in bonnet fungi (Mycena s.s.) driven by repeated elements and novel gene families across ecological guilds.</title>
        <authorList>
            <consortium name="Lawrence Berkeley National Laboratory"/>
            <person name="Harder C.B."/>
            <person name="Miyauchi S."/>
            <person name="Viragh M."/>
            <person name="Kuo A."/>
            <person name="Thoen E."/>
            <person name="Andreopoulos B."/>
            <person name="Lu D."/>
            <person name="Skrede I."/>
            <person name="Drula E."/>
            <person name="Henrissat B."/>
            <person name="Morin E."/>
            <person name="Kohler A."/>
            <person name="Barry K."/>
            <person name="LaButti K."/>
            <person name="Morin E."/>
            <person name="Salamov A."/>
            <person name="Lipzen A."/>
            <person name="Mereny Z."/>
            <person name="Hegedus B."/>
            <person name="Baldrian P."/>
            <person name="Stursova M."/>
            <person name="Weitz H."/>
            <person name="Taylor A."/>
            <person name="Grigoriev I.V."/>
            <person name="Nagy L.G."/>
            <person name="Martin F."/>
            <person name="Kauserud H."/>
        </authorList>
    </citation>
    <scope>NUCLEOTIDE SEQUENCE</scope>
    <source>
        <strain evidence="1">CBHHK067</strain>
    </source>
</reference>
<accession>A0AAD7DB42</accession>
<gene>
    <name evidence="1" type="ORF">B0H17DRAFT_1137820</name>
</gene>
<dbReference type="AlphaFoldDB" id="A0AAD7DB42"/>